<evidence type="ECO:0008006" key="3">
    <source>
        <dbReference type="Google" id="ProtNLM"/>
    </source>
</evidence>
<dbReference type="EMBL" id="CP097289">
    <property type="protein sequence ID" value="UQT53894.1"/>
    <property type="molecule type" value="Genomic_DNA"/>
</dbReference>
<keyword evidence="2" id="KW-1185">Reference proteome</keyword>
<name>A0ABY4PL67_9ACTN</name>
<evidence type="ECO:0000313" key="1">
    <source>
        <dbReference type="EMBL" id="UQT53894.1"/>
    </source>
</evidence>
<sequence>MSENQTPPTPSEPSAKVRALDCLVGSWRVSGGVEGTVTYEWAAGKFFLLQHIDLHQDGMDIRGLEVIGHLFNPFAGDAGPSEDVWSRFYDNHGNTLDYVHEIDGDTLTIWGGEKGSPAYMRGTFDADGDVMESEWVYPGGGGYKSSMTRIN</sequence>
<proteinExistence type="predicted"/>
<dbReference type="RefSeq" id="WP_249585392.1">
    <property type="nucleotide sequence ID" value="NZ_BAAAQL010000045.1"/>
</dbReference>
<protein>
    <recommendedName>
        <fullName evidence="3">DUF1579 domain-containing protein</fullName>
    </recommendedName>
</protein>
<gene>
    <name evidence="1" type="ORF">M4V62_01705</name>
</gene>
<accession>A0ABY4PL67</accession>
<dbReference type="InterPro" id="IPR036237">
    <property type="entry name" value="Xyl_isomerase-like_sf"/>
</dbReference>
<dbReference type="Proteomes" id="UP000829992">
    <property type="component" value="Chromosome"/>
</dbReference>
<organism evidence="1 2">
    <name type="scientific">Streptomyces durmitorensis</name>
    <dbReference type="NCBI Taxonomy" id="319947"/>
    <lineage>
        <taxon>Bacteria</taxon>
        <taxon>Bacillati</taxon>
        <taxon>Actinomycetota</taxon>
        <taxon>Actinomycetes</taxon>
        <taxon>Kitasatosporales</taxon>
        <taxon>Streptomycetaceae</taxon>
        <taxon>Streptomyces</taxon>
    </lineage>
</organism>
<reference evidence="1 2" key="1">
    <citation type="submission" date="2022-05" db="EMBL/GenBank/DDBJ databases">
        <authorList>
            <person name="Zhou X."/>
            <person name="Li K."/>
            <person name="Man Y."/>
        </authorList>
    </citation>
    <scope>NUCLEOTIDE SEQUENCE [LARGE SCALE GENOMIC DNA]</scope>
    <source>
        <strain evidence="1 2">MS405</strain>
    </source>
</reference>
<dbReference type="SUPFAM" id="SSF51658">
    <property type="entry name" value="Xylose isomerase-like"/>
    <property type="match status" value="1"/>
</dbReference>
<evidence type="ECO:0000313" key="2">
    <source>
        <dbReference type="Proteomes" id="UP000829992"/>
    </source>
</evidence>